<organism evidence="3 4">
    <name type="scientific">Streptomyces olivaceoviridis</name>
    <name type="common">Streptomyces corchorusii</name>
    <dbReference type="NCBI Taxonomy" id="1921"/>
    <lineage>
        <taxon>Bacteria</taxon>
        <taxon>Bacillati</taxon>
        <taxon>Actinomycetota</taxon>
        <taxon>Actinomycetes</taxon>
        <taxon>Kitasatosporales</taxon>
        <taxon>Streptomycetaceae</taxon>
        <taxon>Streptomyces</taxon>
    </lineage>
</organism>
<feature type="compositionally biased region" description="Pro residues" evidence="1">
    <location>
        <begin position="11"/>
        <end position="26"/>
    </location>
</feature>
<dbReference type="EMBL" id="JBIRWM010000030">
    <property type="protein sequence ID" value="MFI2161985.1"/>
    <property type="molecule type" value="Genomic_DNA"/>
</dbReference>
<accession>A0ABW7VKW9</accession>
<evidence type="ECO:0000256" key="2">
    <source>
        <dbReference type="SAM" id="Phobius"/>
    </source>
</evidence>
<evidence type="ECO:0000313" key="4">
    <source>
        <dbReference type="Proteomes" id="UP001611397"/>
    </source>
</evidence>
<evidence type="ECO:0000256" key="1">
    <source>
        <dbReference type="SAM" id="MobiDB-lite"/>
    </source>
</evidence>
<comment type="caution">
    <text evidence="3">The sequence shown here is derived from an EMBL/GenBank/DDBJ whole genome shotgun (WGS) entry which is preliminary data.</text>
</comment>
<dbReference type="Proteomes" id="UP001611397">
    <property type="component" value="Unassembled WGS sequence"/>
</dbReference>
<evidence type="ECO:0000313" key="3">
    <source>
        <dbReference type="EMBL" id="MFI2161985.1"/>
    </source>
</evidence>
<dbReference type="RefSeq" id="WP_244218588.1">
    <property type="nucleotide sequence ID" value="NZ_JBIRUT010000026.1"/>
</dbReference>
<keyword evidence="2" id="KW-1133">Transmembrane helix</keyword>
<reference evidence="3 4" key="1">
    <citation type="submission" date="2024-10" db="EMBL/GenBank/DDBJ databases">
        <title>The Natural Products Discovery Center: Release of the First 8490 Sequenced Strains for Exploring Actinobacteria Biosynthetic Diversity.</title>
        <authorList>
            <person name="Kalkreuter E."/>
            <person name="Kautsar S.A."/>
            <person name="Yang D."/>
            <person name="Bader C.D."/>
            <person name="Teijaro C.N."/>
            <person name="Fluegel L."/>
            <person name="Davis C.M."/>
            <person name="Simpson J.R."/>
            <person name="Lauterbach L."/>
            <person name="Steele A.D."/>
            <person name="Gui C."/>
            <person name="Meng S."/>
            <person name="Li G."/>
            <person name="Viehrig K."/>
            <person name="Ye F."/>
            <person name="Su P."/>
            <person name="Kiefer A.F."/>
            <person name="Nichols A."/>
            <person name="Cepeda A.J."/>
            <person name="Yan W."/>
            <person name="Fan B."/>
            <person name="Jiang Y."/>
            <person name="Adhikari A."/>
            <person name="Zheng C.-J."/>
            <person name="Schuster L."/>
            <person name="Cowan T.M."/>
            <person name="Smanski M.J."/>
            <person name="Chevrette M.G."/>
            <person name="De Carvalho L.P.S."/>
            <person name="Shen B."/>
        </authorList>
    </citation>
    <scope>NUCLEOTIDE SEQUENCE [LARGE SCALE GENOMIC DNA]</scope>
    <source>
        <strain evidence="3 4">NPDC020295</strain>
    </source>
</reference>
<keyword evidence="4" id="KW-1185">Reference proteome</keyword>
<proteinExistence type="predicted"/>
<feature type="region of interest" description="Disordered" evidence="1">
    <location>
        <begin position="1"/>
        <end position="34"/>
    </location>
</feature>
<dbReference type="InterPro" id="IPR045629">
    <property type="entry name" value="DUF6232"/>
</dbReference>
<gene>
    <name evidence="3" type="ORF">ACH49L_41175</name>
</gene>
<sequence length="202" mass="21951">MNDTGNLGVSPPDPPRTPAPPRPQEPPELLTTPARSEDKRTLVLKVSRRMLWVGTAALPLHNITSVDAFKARTDWGKACMRFLTGLFGALLLFAWLNRAGDGGDHLGDLLIVVVIAAAGFAFKDVFRPRPVLTVETASGSRVTLTLPSMDELQQIAERIAQAIDNPEAEFKTLVQQLNSNNTNNYGPVVHMNGGRGNTGFRL</sequence>
<name>A0ABW7VKW9_STROI</name>
<keyword evidence="2" id="KW-0472">Membrane</keyword>
<dbReference type="Pfam" id="PF19744">
    <property type="entry name" value="DUF6232"/>
    <property type="match status" value="1"/>
</dbReference>
<feature type="transmembrane region" description="Helical" evidence="2">
    <location>
        <begin position="109"/>
        <end position="126"/>
    </location>
</feature>
<keyword evidence="2" id="KW-0812">Transmembrane</keyword>
<feature type="transmembrane region" description="Helical" evidence="2">
    <location>
        <begin position="78"/>
        <end position="97"/>
    </location>
</feature>
<protein>
    <submittedName>
        <fullName evidence="3">DUF6232 family protein</fullName>
    </submittedName>
</protein>